<comment type="caution">
    <text evidence="2">The sequence shown here is derived from an EMBL/GenBank/DDBJ whole genome shotgun (WGS) entry which is preliminary data.</text>
</comment>
<proteinExistence type="predicted"/>
<keyword evidence="1" id="KW-0472">Membrane</keyword>
<sequence length="138" mass="13856">MVGQRARNARAICTRVAAAISKGGDAVPSRSPLPALLPALSLLLVGVAGLAWASVPPARLGGQVVVIAPPGTSQIRTLAMVAGAQGALVAPGRFANIAIATSPRADFAAALRREGVWFVFASPRLAGCLGAAKEDPAL</sequence>
<keyword evidence="3" id="KW-1185">Reference proteome</keyword>
<reference evidence="3" key="1">
    <citation type="journal article" date="2019" name="Int. J. Syst. Evol. Microbiol.">
        <title>The Global Catalogue of Microorganisms (GCM) 10K type strain sequencing project: providing services to taxonomists for standard genome sequencing and annotation.</title>
        <authorList>
            <consortium name="The Broad Institute Genomics Platform"/>
            <consortium name="The Broad Institute Genome Sequencing Center for Infectious Disease"/>
            <person name="Wu L."/>
            <person name="Ma J."/>
        </authorList>
    </citation>
    <scope>NUCLEOTIDE SEQUENCE [LARGE SCALE GENOMIC DNA]</scope>
    <source>
        <strain evidence="3">KCTC 42224</strain>
    </source>
</reference>
<keyword evidence="1" id="KW-1133">Transmembrane helix</keyword>
<evidence type="ECO:0000313" key="2">
    <source>
        <dbReference type="EMBL" id="MFC3671906.1"/>
    </source>
</evidence>
<evidence type="ECO:0000256" key="1">
    <source>
        <dbReference type="SAM" id="Phobius"/>
    </source>
</evidence>
<keyword evidence="1" id="KW-0812">Transmembrane</keyword>
<organism evidence="2 3">
    <name type="scientific">Novosphingobium pokkalii</name>
    <dbReference type="NCBI Taxonomy" id="1770194"/>
    <lineage>
        <taxon>Bacteria</taxon>
        <taxon>Pseudomonadati</taxon>
        <taxon>Pseudomonadota</taxon>
        <taxon>Alphaproteobacteria</taxon>
        <taxon>Sphingomonadales</taxon>
        <taxon>Sphingomonadaceae</taxon>
        <taxon>Novosphingobium</taxon>
    </lineage>
</organism>
<dbReference type="EMBL" id="JBHRYE010000017">
    <property type="protein sequence ID" value="MFC3671906.1"/>
    <property type="molecule type" value="Genomic_DNA"/>
</dbReference>
<feature type="transmembrane region" description="Helical" evidence="1">
    <location>
        <begin position="35"/>
        <end position="53"/>
    </location>
</feature>
<name>A0ABV7V3G3_9SPHN</name>
<accession>A0ABV7V3G3</accession>
<protein>
    <submittedName>
        <fullName evidence="2">Uncharacterized protein</fullName>
    </submittedName>
</protein>
<dbReference type="Proteomes" id="UP001595683">
    <property type="component" value="Unassembled WGS sequence"/>
</dbReference>
<evidence type="ECO:0000313" key="3">
    <source>
        <dbReference type="Proteomes" id="UP001595683"/>
    </source>
</evidence>
<gene>
    <name evidence="2" type="ORF">ACFOOT_10765</name>
</gene>
<dbReference type="RefSeq" id="WP_191323841.1">
    <property type="nucleotide sequence ID" value="NZ_BMZP01000006.1"/>
</dbReference>